<feature type="transmembrane region" description="Helical" evidence="1">
    <location>
        <begin position="41"/>
        <end position="62"/>
    </location>
</feature>
<keyword evidence="1" id="KW-0812">Transmembrane</keyword>
<evidence type="ECO:0000313" key="2">
    <source>
        <dbReference type="EMBL" id="KKK84550.1"/>
    </source>
</evidence>
<keyword evidence="1" id="KW-1133">Transmembrane helix</keyword>
<evidence type="ECO:0000256" key="1">
    <source>
        <dbReference type="SAM" id="Phobius"/>
    </source>
</evidence>
<reference evidence="2" key="1">
    <citation type="journal article" date="2015" name="Nature">
        <title>Complex archaea that bridge the gap between prokaryotes and eukaryotes.</title>
        <authorList>
            <person name="Spang A."/>
            <person name="Saw J.H."/>
            <person name="Jorgensen S.L."/>
            <person name="Zaremba-Niedzwiedzka K."/>
            <person name="Martijn J."/>
            <person name="Lind A.E."/>
            <person name="van Eijk R."/>
            <person name="Schleper C."/>
            <person name="Guy L."/>
            <person name="Ettema T.J."/>
        </authorList>
    </citation>
    <scope>NUCLEOTIDE SEQUENCE</scope>
</reference>
<proteinExistence type="predicted"/>
<feature type="transmembrane region" description="Helical" evidence="1">
    <location>
        <begin position="12"/>
        <end position="29"/>
    </location>
</feature>
<dbReference type="AlphaFoldDB" id="A0A0F8ZF22"/>
<accession>A0A0F8ZF22</accession>
<dbReference type="PANTHER" id="PTHR37947">
    <property type="entry name" value="BLL2462 PROTEIN"/>
    <property type="match status" value="1"/>
</dbReference>
<dbReference type="PANTHER" id="PTHR37947:SF1">
    <property type="entry name" value="BLL2462 PROTEIN"/>
    <property type="match status" value="1"/>
</dbReference>
<keyword evidence="1" id="KW-0472">Membrane</keyword>
<name>A0A0F8ZF22_9ZZZZ</name>
<evidence type="ECO:0008006" key="3">
    <source>
        <dbReference type="Google" id="ProtNLM"/>
    </source>
</evidence>
<sequence>MNLELAARELLPLLLVCAGVLAAFYFYVYRKEARQAAQLSAGRQVALWLLRITVAVLVLAALSKPERRREVITTRPPVVPILVDVSQSMDFPAGEDDPLVRELPPDQRDRFPAARKAIDVLKARLTETHDVRVYYFADSPKFLAELPQRTDPAAEIPAIRYVRRVRKDGTDEHEEVPLTPFGRFSYVGSSVVKVLESLGGEKVPA</sequence>
<protein>
    <recommendedName>
        <fullName evidence="3">VWFA domain-containing protein</fullName>
    </recommendedName>
</protein>
<dbReference type="EMBL" id="LAZR01051726">
    <property type="protein sequence ID" value="KKK84550.1"/>
    <property type="molecule type" value="Genomic_DNA"/>
</dbReference>
<gene>
    <name evidence="2" type="ORF">LCGC14_2782230</name>
</gene>
<feature type="non-terminal residue" evidence="2">
    <location>
        <position position="205"/>
    </location>
</feature>
<comment type="caution">
    <text evidence="2">The sequence shown here is derived from an EMBL/GenBank/DDBJ whole genome shotgun (WGS) entry which is preliminary data.</text>
</comment>
<organism evidence="2">
    <name type="scientific">marine sediment metagenome</name>
    <dbReference type="NCBI Taxonomy" id="412755"/>
    <lineage>
        <taxon>unclassified sequences</taxon>
        <taxon>metagenomes</taxon>
        <taxon>ecological metagenomes</taxon>
    </lineage>
</organism>